<evidence type="ECO:0000259" key="16">
    <source>
        <dbReference type="Pfam" id="PF01225"/>
    </source>
</evidence>
<dbReference type="Pfam" id="PF01225">
    <property type="entry name" value="Mur_ligase"/>
    <property type="match status" value="1"/>
</dbReference>
<gene>
    <name evidence="14" type="primary">murC</name>
    <name evidence="19" type="ORF">HNR11_001846</name>
</gene>
<dbReference type="GO" id="GO:0008360">
    <property type="term" value="P:regulation of cell shape"/>
    <property type="evidence" value="ECO:0007669"/>
    <property type="project" value="UniProtKB-KW"/>
</dbReference>
<evidence type="ECO:0000256" key="6">
    <source>
        <dbReference type="ARBA" id="ARBA00022618"/>
    </source>
</evidence>
<dbReference type="Pfam" id="PF02875">
    <property type="entry name" value="Mur_ligase_C"/>
    <property type="match status" value="1"/>
</dbReference>
<feature type="binding site" evidence="14">
    <location>
        <begin position="150"/>
        <end position="156"/>
    </location>
    <ligand>
        <name>ATP</name>
        <dbReference type="ChEBI" id="CHEBI:30616"/>
    </ligand>
</feature>
<keyword evidence="12 14" id="KW-0961">Cell wall biogenesis/degradation</keyword>
<feature type="domain" description="Mur ligase central" evidence="18">
    <location>
        <begin position="148"/>
        <end position="328"/>
    </location>
</feature>
<dbReference type="NCBIfam" id="TIGR01082">
    <property type="entry name" value="murC"/>
    <property type="match status" value="1"/>
</dbReference>
<dbReference type="InterPro" id="IPR005758">
    <property type="entry name" value="UDP-N-AcMur_Ala_ligase_MurC"/>
</dbReference>
<dbReference type="SUPFAM" id="SSF51984">
    <property type="entry name" value="MurCD N-terminal domain"/>
    <property type="match status" value="1"/>
</dbReference>
<dbReference type="GO" id="GO:0008763">
    <property type="term" value="F:UDP-N-acetylmuramate-L-alanine ligase activity"/>
    <property type="evidence" value="ECO:0007669"/>
    <property type="project" value="UniProtKB-UniRule"/>
</dbReference>
<dbReference type="RefSeq" id="WP_179442058.1">
    <property type="nucleotide sequence ID" value="NZ_BAAALK010000002.1"/>
</dbReference>
<dbReference type="InterPro" id="IPR013221">
    <property type="entry name" value="Mur_ligase_cen"/>
</dbReference>
<dbReference type="SUPFAM" id="SSF53623">
    <property type="entry name" value="MurD-like peptide ligases, catalytic domain"/>
    <property type="match status" value="1"/>
</dbReference>
<dbReference type="Proteomes" id="UP000560069">
    <property type="component" value="Unassembled WGS sequence"/>
</dbReference>
<comment type="catalytic activity">
    <reaction evidence="13 14">
        <text>UDP-N-acetyl-alpha-D-muramate + L-alanine + ATP = UDP-N-acetyl-alpha-D-muramoyl-L-alanine + ADP + phosphate + H(+)</text>
        <dbReference type="Rhea" id="RHEA:23372"/>
        <dbReference type="ChEBI" id="CHEBI:15378"/>
        <dbReference type="ChEBI" id="CHEBI:30616"/>
        <dbReference type="ChEBI" id="CHEBI:43474"/>
        <dbReference type="ChEBI" id="CHEBI:57972"/>
        <dbReference type="ChEBI" id="CHEBI:70757"/>
        <dbReference type="ChEBI" id="CHEBI:83898"/>
        <dbReference type="ChEBI" id="CHEBI:456216"/>
        <dbReference type="EC" id="6.3.2.8"/>
    </reaction>
</comment>
<keyword evidence="8 14" id="KW-0067">ATP-binding</keyword>
<comment type="subcellular location">
    <subcellularLocation>
        <location evidence="1 14">Cytoplasm</location>
    </subcellularLocation>
</comment>
<dbReference type="GO" id="GO:0071555">
    <property type="term" value="P:cell wall organization"/>
    <property type="evidence" value="ECO:0007669"/>
    <property type="project" value="UniProtKB-KW"/>
</dbReference>
<dbReference type="PANTHER" id="PTHR43445">
    <property type="entry name" value="UDP-N-ACETYLMURAMATE--L-ALANINE LIGASE-RELATED"/>
    <property type="match status" value="1"/>
</dbReference>
<dbReference type="InterPro" id="IPR036565">
    <property type="entry name" value="Mur-like_cat_sf"/>
</dbReference>
<comment type="pathway">
    <text evidence="2 14">Cell wall biogenesis; peptidoglycan biosynthesis.</text>
</comment>
<evidence type="ECO:0000256" key="1">
    <source>
        <dbReference type="ARBA" id="ARBA00004496"/>
    </source>
</evidence>
<dbReference type="GO" id="GO:0005737">
    <property type="term" value="C:cytoplasm"/>
    <property type="evidence" value="ECO:0007669"/>
    <property type="project" value="UniProtKB-SubCell"/>
</dbReference>
<dbReference type="GO" id="GO:0005524">
    <property type="term" value="F:ATP binding"/>
    <property type="evidence" value="ECO:0007669"/>
    <property type="project" value="UniProtKB-UniRule"/>
</dbReference>
<evidence type="ECO:0000256" key="15">
    <source>
        <dbReference type="SAM" id="MobiDB-lite"/>
    </source>
</evidence>
<name>A0A7Z0EAG2_9MICC</name>
<dbReference type="InterPro" id="IPR036615">
    <property type="entry name" value="Mur_ligase_C_dom_sf"/>
</dbReference>
<evidence type="ECO:0000256" key="11">
    <source>
        <dbReference type="ARBA" id="ARBA00023306"/>
    </source>
</evidence>
<feature type="region of interest" description="Disordered" evidence="15">
    <location>
        <begin position="1"/>
        <end position="28"/>
    </location>
</feature>
<dbReference type="Pfam" id="PF08245">
    <property type="entry name" value="Mur_ligase_M"/>
    <property type="match status" value="1"/>
</dbReference>
<dbReference type="Gene3D" id="3.40.1190.10">
    <property type="entry name" value="Mur-like, catalytic domain"/>
    <property type="match status" value="1"/>
</dbReference>
<evidence type="ECO:0000256" key="9">
    <source>
        <dbReference type="ARBA" id="ARBA00022960"/>
    </source>
</evidence>
<keyword evidence="10 14" id="KW-0573">Peptidoglycan synthesis</keyword>
<evidence type="ECO:0000256" key="14">
    <source>
        <dbReference type="HAMAP-Rule" id="MF_00046"/>
    </source>
</evidence>
<keyword evidence="11 14" id="KW-0131">Cell cycle</keyword>
<evidence type="ECO:0000259" key="17">
    <source>
        <dbReference type="Pfam" id="PF02875"/>
    </source>
</evidence>
<feature type="domain" description="Mur ligase C-terminal" evidence="17">
    <location>
        <begin position="351"/>
        <end position="473"/>
    </location>
</feature>
<dbReference type="Gene3D" id="3.40.50.720">
    <property type="entry name" value="NAD(P)-binding Rossmann-like Domain"/>
    <property type="match status" value="1"/>
</dbReference>
<dbReference type="Gene3D" id="3.90.190.20">
    <property type="entry name" value="Mur ligase, C-terminal domain"/>
    <property type="match status" value="1"/>
</dbReference>
<dbReference type="AlphaFoldDB" id="A0A7Z0EAG2"/>
<evidence type="ECO:0000259" key="18">
    <source>
        <dbReference type="Pfam" id="PF08245"/>
    </source>
</evidence>
<organism evidence="19 20">
    <name type="scientific">Nesterenkonia sandarakina</name>
    <dbReference type="NCBI Taxonomy" id="272918"/>
    <lineage>
        <taxon>Bacteria</taxon>
        <taxon>Bacillati</taxon>
        <taxon>Actinomycetota</taxon>
        <taxon>Actinomycetes</taxon>
        <taxon>Micrococcales</taxon>
        <taxon>Micrococcaceae</taxon>
        <taxon>Nesterenkonia</taxon>
    </lineage>
</organism>
<proteinExistence type="inferred from homology"/>
<evidence type="ECO:0000256" key="12">
    <source>
        <dbReference type="ARBA" id="ARBA00023316"/>
    </source>
</evidence>
<dbReference type="InterPro" id="IPR000713">
    <property type="entry name" value="Mur_ligase_N"/>
</dbReference>
<comment type="function">
    <text evidence="14">Cell wall formation.</text>
</comment>
<evidence type="ECO:0000256" key="4">
    <source>
        <dbReference type="ARBA" id="ARBA00022490"/>
    </source>
</evidence>
<sequence>MSPAETTPAGTPPESAAAAPDHGAAAGAAAPTAGLGHVHFLGLAGVGVSAVARLMAADGVPISGTDAKDLPVLEEFRRAGAAVTVGYRAENLASAEAELGEPITAVIASSIAAEGNPEYDEAVRRGLPVLHRSQGLAAMMRDRRAVAVAGTHGKTTTSSMATVVLDQAGLSPTFAVGANVAGLGVNAAAGTGEWFIAEADESDGSLLNYAPEVGVVTNVEADHLDHYGTAEAVEQVFVDFTARISDGGALIICVDDAGARALLEKVREPLSARGVRIIGYGTREDAQLRLSEVTREGGTVTEGAEQASLRLAVPGVHNQLNALAAIAVGRCAGLSLQASVEAIAHFQGTSRRFELRGEVSGVRVYDDYAHHPTEVSAVLQAARASLTEDQGQVHVIFQPHLFSRTAAFAEDFGAALTAADTVAVLEIYPAREEPIEGVTAALLGQPVYSAAEAVQTVTSAARAGDLIMTLGAGDVTALGAEILAELTERR</sequence>
<dbReference type="HAMAP" id="MF_00046">
    <property type="entry name" value="MurC"/>
    <property type="match status" value="1"/>
</dbReference>
<evidence type="ECO:0000256" key="7">
    <source>
        <dbReference type="ARBA" id="ARBA00022741"/>
    </source>
</evidence>
<evidence type="ECO:0000313" key="19">
    <source>
        <dbReference type="EMBL" id="NYJ17312.1"/>
    </source>
</evidence>
<comment type="similarity">
    <text evidence="14">Belongs to the MurCDEF family.</text>
</comment>
<dbReference type="EC" id="6.3.2.8" evidence="3 14"/>
<keyword evidence="6 14" id="KW-0132">Cell division</keyword>
<dbReference type="PANTHER" id="PTHR43445:SF3">
    <property type="entry name" value="UDP-N-ACETYLMURAMATE--L-ALANINE LIGASE"/>
    <property type="match status" value="1"/>
</dbReference>
<keyword evidence="5 14" id="KW-0436">Ligase</keyword>
<dbReference type="InterPro" id="IPR004101">
    <property type="entry name" value="Mur_ligase_C"/>
</dbReference>
<evidence type="ECO:0000313" key="20">
    <source>
        <dbReference type="Proteomes" id="UP000560069"/>
    </source>
</evidence>
<evidence type="ECO:0000256" key="10">
    <source>
        <dbReference type="ARBA" id="ARBA00022984"/>
    </source>
</evidence>
<evidence type="ECO:0000256" key="5">
    <source>
        <dbReference type="ARBA" id="ARBA00022598"/>
    </source>
</evidence>
<keyword evidence="4 14" id="KW-0963">Cytoplasm</keyword>
<protein>
    <recommendedName>
        <fullName evidence="3 14">UDP-N-acetylmuramate--L-alanine ligase</fullName>
        <ecNumber evidence="3 14">6.3.2.8</ecNumber>
    </recommendedName>
    <alternativeName>
        <fullName evidence="14">UDP-N-acetylmuramoyl-L-alanine synthetase</fullName>
    </alternativeName>
</protein>
<feature type="domain" description="Mur ligase N-terminal catalytic" evidence="16">
    <location>
        <begin position="37"/>
        <end position="143"/>
    </location>
</feature>
<evidence type="ECO:0000256" key="3">
    <source>
        <dbReference type="ARBA" id="ARBA00012211"/>
    </source>
</evidence>
<reference evidence="19 20" key="1">
    <citation type="submission" date="2020-07" db="EMBL/GenBank/DDBJ databases">
        <title>Sequencing the genomes of 1000 actinobacteria strains.</title>
        <authorList>
            <person name="Klenk H.-P."/>
        </authorList>
    </citation>
    <scope>NUCLEOTIDE SEQUENCE [LARGE SCALE GENOMIC DNA]</scope>
    <source>
        <strain evidence="19 20">DSM 15664</strain>
    </source>
</reference>
<dbReference type="UniPathway" id="UPA00219"/>
<evidence type="ECO:0000256" key="8">
    <source>
        <dbReference type="ARBA" id="ARBA00022840"/>
    </source>
</evidence>
<dbReference type="GO" id="GO:0051301">
    <property type="term" value="P:cell division"/>
    <property type="evidence" value="ECO:0007669"/>
    <property type="project" value="UniProtKB-KW"/>
</dbReference>
<keyword evidence="20" id="KW-1185">Reference proteome</keyword>
<evidence type="ECO:0000256" key="2">
    <source>
        <dbReference type="ARBA" id="ARBA00004752"/>
    </source>
</evidence>
<dbReference type="EMBL" id="JACCFQ010000001">
    <property type="protein sequence ID" value="NYJ17312.1"/>
    <property type="molecule type" value="Genomic_DNA"/>
</dbReference>
<accession>A0A7Z0EAG2</accession>
<keyword evidence="9 14" id="KW-0133">Cell shape</keyword>
<comment type="caution">
    <text evidence="19">The sequence shown here is derived from an EMBL/GenBank/DDBJ whole genome shotgun (WGS) entry which is preliminary data.</text>
</comment>
<keyword evidence="7 14" id="KW-0547">Nucleotide-binding</keyword>
<dbReference type="SUPFAM" id="SSF53244">
    <property type="entry name" value="MurD-like peptide ligases, peptide-binding domain"/>
    <property type="match status" value="1"/>
</dbReference>
<evidence type="ECO:0000256" key="13">
    <source>
        <dbReference type="ARBA" id="ARBA00047833"/>
    </source>
</evidence>
<dbReference type="InterPro" id="IPR050061">
    <property type="entry name" value="MurCDEF_pg_biosynth"/>
</dbReference>
<dbReference type="GO" id="GO:0009252">
    <property type="term" value="P:peptidoglycan biosynthetic process"/>
    <property type="evidence" value="ECO:0007669"/>
    <property type="project" value="UniProtKB-UniRule"/>
</dbReference>